<dbReference type="InterPro" id="IPR017937">
    <property type="entry name" value="Thioredoxin_CS"/>
</dbReference>
<evidence type="ECO:0000313" key="3">
    <source>
        <dbReference type="EMBL" id="PRX17016.1"/>
    </source>
</evidence>
<comment type="caution">
    <text evidence="3">The sequence shown here is derived from an EMBL/GenBank/DDBJ whole genome shotgun (WGS) entry which is preliminary data.</text>
</comment>
<dbReference type="Pfam" id="PF00578">
    <property type="entry name" value="AhpC-TSA"/>
    <property type="match status" value="1"/>
</dbReference>
<keyword evidence="1" id="KW-0812">Transmembrane</keyword>
<keyword evidence="1" id="KW-1133">Transmembrane helix</keyword>
<dbReference type="PROSITE" id="PS00194">
    <property type="entry name" value="THIOREDOXIN_1"/>
    <property type="match status" value="1"/>
</dbReference>
<protein>
    <submittedName>
        <fullName evidence="3">Thiol-disulfide isomerase/thioredoxin</fullName>
    </submittedName>
</protein>
<dbReference type="Proteomes" id="UP000239415">
    <property type="component" value="Unassembled WGS sequence"/>
</dbReference>
<dbReference type="InterPro" id="IPR036249">
    <property type="entry name" value="Thioredoxin-like_sf"/>
</dbReference>
<feature type="transmembrane region" description="Helical" evidence="1">
    <location>
        <begin position="6"/>
        <end position="28"/>
    </location>
</feature>
<dbReference type="PROSITE" id="PS51352">
    <property type="entry name" value="THIOREDOXIN_2"/>
    <property type="match status" value="1"/>
</dbReference>
<evidence type="ECO:0000256" key="1">
    <source>
        <dbReference type="SAM" id="Phobius"/>
    </source>
</evidence>
<gene>
    <name evidence="3" type="ORF">CLV67_11773</name>
</gene>
<evidence type="ECO:0000259" key="2">
    <source>
        <dbReference type="PROSITE" id="PS51352"/>
    </source>
</evidence>
<keyword evidence="4" id="KW-1185">Reference proteome</keyword>
<dbReference type="OrthoDB" id="128449at2"/>
<keyword evidence="3" id="KW-0413">Isomerase</keyword>
<dbReference type="InterPro" id="IPR000866">
    <property type="entry name" value="AhpC/TSA"/>
</dbReference>
<dbReference type="GO" id="GO:0016491">
    <property type="term" value="F:oxidoreductase activity"/>
    <property type="evidence" value="ECO:0007669"/>
    <property type="project" value="InterPro"/>
</dbReference>
<dbReference type="GO" id="GO:0016853">
    <property type="term" value="F:isomerase activity"/>
    <property type="evidence" value="ECO:0007669"/>
    <property type="project" value="UniProtKB-KW"/>
</dbReference>
<dbReference type="GO" id="GO:0016209">
    <property type="term" value="F:antioxidant activity"/>
    <property type="evidence" value="ECO:0007669"/>
    <property type="project" value="InterPro"/>
</dbReference>
<name>A0A2T0K2F1_9ACTN</name>
<dbReference type="InterPro" id="IPR013766">
    <property type="entry name" value="Thioredoxin_domain"/>
</dbReference>
<dbReference type="CDD" id="cd02966">
    <property type="entry name" value="TlpA_like_family"/>
    <property type="match status" value="1"/>
</dbReference>
<evidence type="ECO:0000313" key="4">
    <source>
        <dbReference type="Proteomes" id="UP000239415"/>
    </source>
</evidence>
<reference evidence="3 4" key="1">
    <citation type="submission" date="2018-03" db="EMBL/GenBank/DDBJ databases">
        <title>Genomic Encyclopedia of Archaeal and Bacterial Type Strains, Phase II (KMG-II): from individual species to whole genera.</title>
        <authorList>
            <person name="Goeker M."/>
        </authorList>
    </citation>
    <scope>NUCLEOTIDE SEQUENCE [LARGE SCALE GENOMIC DNA]</scope>
    <source>
        <strain evidence="3 4">DSM 43146</strain>
    </source>
</reference>
<accession>A0A2T0K2F1</accession>
<organism evidence="3 4">
    <name type="scientific">Actinoplanes italicus</name>
    <dbReference type="NCBI Taxonomy" id="113567"/>
    <lineage>
        <taxon>Bacteria</taxon>
        <taxon>Bacillati</taxon>
        <taxon>Actinomycetota</taxon>
        <taxon>Actinomycetes</taxon>
        <taxon>Micromonosporales</taxon>
        <taxon>Micromonosporaceae</taxon>
        <taxon>Actinoplanes</taxon>
    </lineage>
</organism>
<dbReference type="RefSeq" id="WP_106325827.1">
    <property type="nucleotide sequence ID" value="NZ_BOMO01000167.1"/>
</dbReference>
<proteinExistence type="predicted"/>
<keyword evidence="1" id="KW-0472">Membrane</keyword>
<dbReference type="EMBL" id="PVMZ01000017">
    <property type="protein sequence ID" value="PRX17016.1"/>
    <property type="molecule type" value="Genomic_DNA"/>
</dbReference>
<dbReference type="Gene3D" id="3.40.30.10">
    <property type="entry name" value="Glutaredoxin"/>
    <property type="match status" value="1"/>
</dbReference>
<dbReference type="AlphaFoldDB" id="A0A2T0K2F1"/>
<sequence>MTTSLIAAGLAIVGALTVINLVVSYGVIRRLREHEQRFAERAGGQPDNLLMEAGGKVGDFAVPDLDGNPITLATFEGPTLAGFFSATCEPCAEVLPHFVATAAGWPGGARNVLAVVIDGGSGPEGYLASLRTVATVVGSDHAEPVSKAFGLRGVPGICVIEPDGTVRAGGRRVLTAGALAPVR</sequence>
<feature type="domain" description="Thioredoxin" evidence="2">
    <location>
        <begin position="51"/>
        <end position="183"/>
    </location>
</feature>
<dbReference type="SUPFAM" id="SSF52833">
    <property type="entry name" value="Thioredoxin-like"/>
    <property type="match status" value="1"/>
</dbReference>